<evidence type="ECO:0000256" key="4">
    <source>
        <dbReference type="ARBA" id="ARBA00023163"/>
    </source>
</evidence>
<comment type="caution">
    <text evidence="7">The sequence shown here is derived from an EMBL/GenBank/DDBJ whole genome shotgun (WGS) entry which is preliminary data.</text>
</comment>
<sequence length="160" mass="18882">MAQQYRPRLMRYFRNHLGSVEDAEDLTQETLVRMMRDPQADKVNNVEAYLMTIAGNLLRDRYRRDRTRHTGQHVSLDESTEDWPAETVCGERVYQDRERLQNFLKVLDDLPPRCQQVFLLHRYEGLTYRAIASQLGISVSAVEKQMMRALLHFGTRLEQP</sequence>
<dbReference type="Proteomes" id="UP000051863">
    <property type="component" value="Unassembled WGS sequence"/>
</dbReference>
<evidence type="ECO:0000313" key="7">
    <source>
        <dbReference type="EMBL" id="KRG67099.1"/>
    </source>
</evidence>
<reference evidence="7 8" key="1">
    <citation type="submission" date="2015-05" db="EMBL/GenBank/DDBJ databases">
        <title>Genome sequencing and analysis of members of genus Stenotrophomonas.</title>
        <authorList>
            <person name="Patil P.P."/>
            <person name="Midha S."/>
            <person name="Patil P.B."/>
        </authorList>
    </citation>
    <scope>NUCLEOTIDE SEQUENCE [LARGE SCALE GENOMIC DNA]</scope>
    <source>
        <strain evidence="7 8">DSM 18941</strain>
    </source>
</reference>
<dbReference type="InterPro" id="IPR013324">
    <property type="entry name" value="RNA_pol_sigma_r3/r4-like"/>
</dbReference>
<dbReference type="GO" id="GO:0016987">
    <property type="term" value="F:sigma factor activity"/>
    <property type="evidence" value="ECO:0007669"/>
    <property type="project" value="UniProtKB-KW"/>
</dbReference>
<keyword evidence="8" id="KW-1185">Reference proteome</keyword>
<feature type="domain" description="RNA polymerase sigma-70 region 2" evidence="5">
    <location>
        <begin position="2"/>
        <end position="66"/>
    </location>
</feature>
<name>A0A0R0CDC1_9GAMM</name>
<evidence type="ECO:0000259" key="6">
    <source>
        <dbReference type="Pfam" id="PF08281"/>
    </source>
</evidence>
<dbReference type="Pfam" id="PF04542">
    <property type="entry name" value="Sigma70_r2"/>
    <property type="match status" value="1"/>
</dbReference>
<dbReference type="NCBIfam" id="TIGR02937">
    <property type="entry name" value="sigma70-ECF"/>
    <property type="match status" value="1"/>
</dbReference>
<dbReference type="InterPro" id="IPR039425">
    <property type="entry name" value="RNA_pol_sigma-70-like"/>
</dbReference>
<evidence type="ECO:0000313" key="8">
    <source>
        <dbReference type="Proteomes" id="UP000051863"/>
    </source>
</evidence>
<dbReference type="OrthoDB" id="9797134at2"/>
<evidence type="ECO:0008006" key="9">
    <source>
        <dbReference type="Google" id="ProtNLM"/>
    </source>
</evidence>
<dbReference type="RefSeq" id="WP_161809644.1">
    <property type="nucleotide sequence ID" value="NZ_LDJJ01000036.1"/>
</dbReference>
<keyword evidence="2" id="KW-0805">Transcription regulation</keyword>
<organism evidence="7 8">
    <name type="scientific">Stenotrophomonas terrae</name>
    <dbReference type="NCBI Taxonomy" id="405446"/>
    <lineage>
        <taxon>Bacteria</taxon>
        <taxon>Pseudomonadati</taxon>
        <taxon>Pseudomonadota</taxon>
        <taxon>Gammaproteobacteria</taxon>
        <taxon>Lysobacterales</taxon>
        <taxon>Lysobacteraceae</taxon>
        <taxon>Stenotrophomonas</taxon>
    </lineage>
</organism>
<dbReference type="GO" id="GO:0006352">
    <property type="term" value="P:DNA-templated transcription initiation"/>
    <property type="evidence" value="ECO:0007669"/>
    <property type="project" value="InterPro"/>
</dbReference>
<dbReference type="Gene3D" id="1.10.10.10">
    <property type="entry name" value="Winged helix-like DNA-binding domain superfamily/Winged helix DNA-binding domain"/>
    <property type="match status" value="1"/>
</dbReference>
<comment type="similarity">
    <text evidence="1">Belongs to the sigma-70 factor family. ECF subfamily.</text>
</comment>
<keyword evidence="4" id="KW-0804">Transcription</keyword>
<gene>
    <name evidence="7" type="ORF">ABB27_11250</name>
</gene>
<dbReference type="PATRIC" id="fig|405446.3.peg.1749"/>
<dbReference type="GO" id="GO:0003677">
    <property type="term" value="F:DNA binding"/>
    <property type="evidence" value="ECO:0007669"/>
    <property type="project" value="InterPro"/>
</dbReference>
<dbReference type="SUPFAM" id="SSF88659">
    <property type="entry name" value="Sigma3 and sigma4 domains of RNA polymerase sigma factors"/>
    <property type="match status" value="1"/>
</dbReference>
<dbReference type="InterPro" id="IPR014284">
    <property type="entry name" value="RNA_pol_sigma-70_dom"/>
</dbReference>
<evidence type="ECO:0000256" key="3">
    <source>
        <dbReference type="ARBA" id="ARBA00023082"/>
    </source>
</evidence>
<dbReference type="CDD" id="cd06171">
    <property type="entry name" value="Sigma70_r4"/>
    <property type="match status" value="1"/>
</dbReference>
<dbReference type="InterPro" id="IPR013325">
    <property type="entry name" value="RNA_pol_sigma_r2"/>
</dbReference>
<dbReference type="InterPro" id="IPR007627">
    <property type="entry name" value="RNA_pol_sigma70_r2"/>
</dbReference>
<dbReference type="SUPFAM" id="SSF88946">
    <property type="entry name" value="Sigma2 domain of RNA polymerase sigma factors"/>
    <property type="match status" value="1"/>
</dbReference>
<protein>
    <recommendedName>
        <fullName evidence="9">RNA polymerase sigma factor</fullName>
    </recommendedName>
</protein>
<dbReference type="InterPro" id="IPR013249">
    <property type="entry name" value="RNA_pol_sigma70_r4_t2"/>
</dbReference>
<dbReference type="AlphaFoldDB" id="A0A0R0CDC1"/>
<proteinExistence type="inferred from homology"/>
<dbReference type="InterPro" id="IPR036388">
    <property type="entry name" value="WH-like_DNA-bd_sf"/>
</dbReference>
<evidence type="ECO:0000256" key="2">
    <source>
        <dbReference type="ARBA" id="ARBA00023015"/>
    </source>
</evidence>
<accession>A0A0R0CDC1</accession>
<dbReference type="PANTHER" id="PTHR43133:SF63">
    <property type="entry name" value="RNA POLYMERASE SIGMA FACTOR FECI-RELATED"/>
    <property type="match status" value="1"/>
</dbReference>
<dbReference type="Gene3D" id="1.10.1740.10">
    <property type="match status" value="1"/>
</dbReference>
<evidence type="ECO:0000256" key="1">
    <source>
        <dbReference type="ARBA" id="ARBA00010641"/>
    </source>
</evidence>
<keyword evidence="3" id="KW-0731">Sigma factor</keyword>
<feature type="domain" description="RNA polymerase sigma factor 70 region 4 type 2" evidence="6">
    <location>
        <begin position="101"/>
        <end position="152"/>
    </location>
</feature>
<dbReference type="Pfam" id="PF08281">
    <property type="entry name" value="Sigma70_r4_2"/>
    <property type="match status" value="1"/>
</dbReference>
<dbReference type="EMBL" id="LDJJ01000036">
    <property type="protein sequence ID" value="KRG67099.1"/>
    <property type="molecule type" value="Genomic_DNA"/>
</dbReference>
<dbReference type="PANTHER" id="PTHR43133">
    <property type="entry name" value="RNA POLYMERASE ECF-TYPE SIGMA FACTO"/>
    <property type="match status" value="1"/>
</dbReference>
<evidence type="ECO:0000259" key="5">
    <source>
        <dbReference type="Pfam" id="PF04542"/>
    </source>
</evidence>